<gene>
    <name evidence="2" type="ORF">G3I39_30680</name>
</gene>
<organism evidence="2 3">
    <name type="scientific">Streptomyces microflavus</name>
    <name type="common">Streptomyces lipmanii</name>
    <dbReference type="NCBI Taxonomy" id="1919"/>
    <lineage>
        <taxon>Bacteria</taxon>
        <taxon>Bacillati</taxon>
        <taxon>Actinomycetota</taxon>
        <taxon>Actinomycetes</taxon>
        <taxon>Kitasatosporales</taxon>
        <taxon>Streptomycetaceae</taxon>
        <taxon>Streptomyces</taxon>
    </lineage>
</organism>
<reference evidence="2 3" key="1">
    <citation type="submission" date="2020-01" db="EMBL/GenBank/DDBJ databases">
        <title>Insect and environment-associated Actinomycetes.</title>
        <authorList>
            <person name="Currrie C."/>
            <person name="Chevrette M."/>
            <person name="Carlson C."/>
            <person name="Stubbendieck R."/>
            <person name="Wendt-Pienkowski E."/>
        </authorList>
    </citation>
    <scope>NUCLEOTIDE SEQUENCE [LARGE SCALE GENOMIC DNA]</scope>
    <source>
        <strain evidence="2 3">SID14438</strain>
    </source>
</reference>
<evidence type="ECO:0000259" key="1">
    <source>
        <dbReference type="Pfam" id="PF13538"/>
    </source>
</evidence>
<name>A0A6N9VK14_STRMI</name>
<evidence type="ECO:0000313" key="3">
    <source>
        <dbReference type="Proteomes" id="UP000471648"/>
    </source>
</evidence>
<protein>
    <submittedName>
        <fullName evidence="2">ATP-binding domain-containing protein</fullName>
    </submittedName>
</protein>
<feature type="non-terminal residue" evidence="2">
    <location>
        <position position="1"/>
    </location>
</feature>
<dbReference type="Gene3D" id="3.40.50.300">
    <property type="entry name" value="P-loop containing nucleotide triphosphate hydrolases"/>
    <property type="match status" value="1"/>
</dbReference>
<dbReference type="AlphaFoldDB" id="A0A6N9VK14"/>
<accession>A0A6N9VK14</accession>
<evidence type="ECO:0000313" key="2">
    <source>
        <dbReference type="EMBL" id="NEB71399.1"/>
    </source>
</evidence>
<comment type="caution">
    <text evidence="2">The sequence shown here is derived from an EMBL/GenBank/DDBJ whole genome shotgun (WGS) entry which is preliminary data.</text>
</comment>
<dbReference type="InterPro" id="IPR027417">
    <property type="entry name" value="P-loop_NTPase"/>
</dbReference>
<dbReference type="Pfam" id="PF13538">
    <property type="entry name" value="UvrD_C_2"/>
    <property type="match status" value="1"/>
</dbReference>
<dbReference type="GO" id="GO:0005524">
    <property type="term" value="F:ATP binding"/>
    <property type="evidence" value="ECO:0007669"/>
    <property type="project" value="UniProtKB-KW"/>
</dbReference>
<sequence>PDVTAGGEPDLTRPVVLLTPRQAKGLEFDAVLVVEPAAVPTSDLYVALTRATRTLGLLHTGDLPAALADPGTVETR</sequence>
<dbReference type="SUPFAM" id="SSF52540">
    <property type="entry name" value="P-loop containing nucleoside triphosphate hydrolases"/>
    <property type="match status" value="1"/>
</dbReference>
<dbReference type="Proteomes" id="UP000471648">
    <property type="component" value="Unassembled WGS sequence"/>
</dbReference>
<proteinExistence type="predicted"/>
<dbReference type="InterPro" id="IPR027785">
    <property type="entry name" value="UvrD-like_helicase_C"/>
</dbReference>
<dbReference type="EMBL" id="JAAGME010001291">
    <property type="protein sequence ID" value="NEB71399.1"/>
    <property type="molecule type" value="Genomic_DNA"/>
</dbReference>
<keyword evidence="2" id="KW-0067">ATP-binding</keyword>
<feature type="domain" description="UvrD-like helicase C-terminal" evidence="1">
    <location>
        <begin position="15"/>
        <end position="57"/>
    </location>
</feature>
<keyword evidence="2" id="KW-0547">Nucleotide-binding</keyword>
<dbReference type="RefSeq" id="WP_164358626.1">
    <property type="nucleotide sequence ID" value="NZ_JAAGME010001291.1"/>
</dbReference>